<gene>
    <name evidence="1" type="ORF">I4F81_012592</name>
</gene>
<evidence type="ECO:0000313" key="2">
    <source>
        <dbReference type="Proteomes" id="UP000798662"/>
    </source>
</evidence>
<reference evidence="1" key="1">
    <citation type="submission" date="2019-11" db="EMBL/GenBank/DDBJ databases">
        <title>Nori genome reveals adaptations in red seaweeds to the harsh intertidal environment.</title>
        <authorList>
            <person name="Wang D."/>
            <person name="Mao Y."/>
        </authorList>
    </citation>
    <scope>NUCLEOTIDE SEQUENCE</scope>
    <source>
        <tissue evidence="1">Gametophyte</tissue>
    </source>
</reference>
<comment type="caution">
    <text evidence="1">The sequence shown here is derived from an EMBL/GenBank/DDBJ whole genome shotgun (WGS) entry which is preliminary data.</text>
</comment>
<accession>A0ACC3CJ46</accession>
<protein>
    <submittedName>
        <fullName evidence="1">Uncharacterized protein</fullName>
    </submittedName>
</protein>
<proteinExistence type="predicted"/>
<sequence length="143" mass="14844">MAFVGSAVAFPAAGRPTSAAAVSARTSTFTAPLSLATPATTRHGVPTMMVGEDPKRKFGKIARDADAKINAQSNRPQGWTRFSEVVNGRGAMIGFAAGLVVELATGQSIYSQVAALGSLPAELVSKVLARTRGEAQVARRLFV</sequence>
<name>A0ACC3CJ46_PYRYE</name>
<dbReference type="EMBL" id="CM020620">
    <property type="protein sequence ID" value="KAK1870130.1"/>
    <property type="molecule type" value="Genomic_DNA"/>
</dbReference>
<keyword evidence="2" id="KW-1185">Reference proteome</keyword>
<dbReference type="Proteomes" id="UP000798662">
    <property type="component" value="Chromosome 3"/>
</dbReference>
<organism evidence="1 2">
    <name type="scientific">Pyropia yezoensis</name>
    <name type="common">Susabi-nori</name>
    <name type="synonym">Porphyra yezoensis</name>
    <dbReference type="NCBI Taxonomy" id="2788"/>
    <lineage>
        <taxon>Eukaryota</taxon>
        <taxon>Rhodophyta</taxon>
        <taxon>Bangiophyceae</taxon>
        <taxon>Bangiales</taxon>
        <taxon>Bangiaceae</taxon>
        <taxon>Pyropia</taxon>
    </lineage>
</organism>
<evidence type="ECO:0000313" key="1">
    <source>
        <dbReference type="EMBL" id="KAK1870130.1"/>
    </source>
</evidence>